<organism evidence="1 2">
    <name type="scientific">Stenotrophomonas pavanii</name>
    <dbReference type="NCBI Taxonomy" id="487698"/>
    <lineage>
        <taxon>Bacteria</taxon>
        <taxon>Pseudomonadati</taxon>
        <taxon>Pseudomonadota</taxon>
        <taxon>Gammaproteobacteria</taxon>
        <taxon>Lysobacterales</taxon>
        <taxon>Lysobacteraceae</taxon>
        <taxon>Stenotrophomonas</taxon>
    </lineage>
</organism>
<accession>A0A246KVF4</accession>
<gene>
    <name evidence="1" type="ORF">CEE55_17530</name>
</gene>
<name>A0A246KVF4_9GAMM</name>
<dbReference type="Proteomes" id="UP000197904">
    <property type="component" value="Unassembled WGS sequence"/>
</dbReference>
<dbReference type="AlphaFoldDB" id="A0A246KVF4"/>
<protein>
    <submittedName>
        <fullName evidence="1">Uncharacterized protein</fullName>
    </submittedName>
</protein>
<proteinExistence type="predicted"/>
<comment type="caution">
    <text evidence="1">The sequence shown here is derived from an EMBL/GenBank/DDBJ whole genome shotgun (WGS) entry which is preliminary data.</text>
</comment>
<evidence type="ECO:0000313" key="2">
    <source>
        <dbReference type="Proteomes" id="UP000197904"/>
    </source>
</evidence>
<sequence length="119" mass="12931">MRSLQVHRGLRVLMALSLVMGLPGCRDEVESSTYPIGQTGETCTAYKGFDRQAPEEVVAELAKRGLDSRRLVHRTVCGPITSWDILPAGASIDRIPPPDAYVSVHLLEDGSVSVSTDRP</sequence>
<dbReference type="EMBL" id="NIXP01000119">
    <property type="protein sequence ID" value="OWR29244.1"/>
    <property type="molecule type" value="Genomic_DNA"/>
</dbReference>
<evidence type="ECO:0000313" key="1">
    <source>
        <dbReference type="EMBL" id="OWR29244.1"/>
    </source>
</evidence>
<reference evidence="1 2" key="1">
    <citation type="submission" date="2017-06" db="EMBL/GenBank/DDBJ databases">
        <authorList>
            <person name="Kim H.J."/>
            <person name="Triplett B.A."/>
        </authorList>
    </citation>
    <scope>NUCLEOTIDE SEQUENCE [LARGE SCALE GENOMIC DNA]</scope>
    <source>
        <strain evidence="1 2">S18795</strain>
    </source>
</reference>